<organism evidence="2 3">
    <name type="scientific">Lichenibacterium ramalinae</name>
    <dbReference type="NCBI Taxonomy" id="2316527"/>
    <lineage>
        <taxon>Bacteria</taxon>
        <taxon>Pseudomonadati</taxon>
        <taxon>Pseudomonadota</taxon>
        <taxon>Alphaproteobacteria</taxon>
        <taxon>Hyphomicrobiales</taxon>
        <taxon>Lichenihabitantaceae</taxon>
        <taxon>Lichenibacterium</taxon>
    </lineage>
</organism>
<accession>A0A4Q2RAH9</accession>
<dbReference type="Proteomes" id="UP000289411">
    <property type="component" value="Unassembled WGS sequence"/>
</dbReference>
<evidence type="ECO:0008006" key="4">
    <source>
        <dbReference type="Google" id="ProtNLM"/>
    </source>
</evidence>
<sequence>MRRGGRDTRARLRRGRAGRRHAGQRGLTLVELLMGLALLVLVTGFLAAGLSTARRAAEADAVAETATRTDAALAAAVDLVEASLPIETIVVGTQRATLAFDGRHGSLAAILLGDGRTLRGGLVSLTLRREGDAVLVDVAPVREGVALAAVDPDRVRHVTLLTGVRDLRIGYLGDAGRDGRAAWRDSWEASGRLPALVAVEVDFLDPRRRPAAATAVLRQR</sequence>
<keyword evidence="1" id="KW-0472">Membrane</keyword>
<feature type="transmembrane region" description="Helical" evidence="1">
    <location>
        <begin position="29"/>
        <end position="50"/>
    </location>
</feature>
<dbReference type="SUPFAM" id="SSF54523">
    <property type="entry name" value="Pili subunits"/>
    <property type="match status" value="1"/>
</dbReference>
<dbReference type="AlphaFoldDB" id="A0A4Q2RAH9"/>
<reference evidence="2 3" key="2">
    <citation type="submission" date="2019-02" db="EMBL/GenBank/DDBJ databases">
        <title>'Lichenibacterium ramalinii' gen. nov. sp. nov., 'Lichenibacterium minor' gen. nov. sp. nov.</title>
        <authorList>
            <person name="Pankratov T."/>
        </authorList>
    </citation>
    <scope>NUCLEOTIDE SEQUENCE [LARGE SCALE GENOMIC DNA]</scope>
    <source>
        <strain evidence="2 3">RmlP001</strain>
    </source>
</reference>
<dbReference type="RefSeq" id="WP_129219789.1">
    <property type="nucleotide sequence ID" value="NZ_QYBC01000011.1"/>
</dbReference>
<dbReference type="EMBL" id="QYBC01000011">
    <property type="protein sequence ID" value="RYB04091.1"/>
    <property type="molecule type" value="Genomic_DNA"/>
</dbReference>
<reference evidence="2 3" key="1">
    <citation type="submission" date="2018-09" db="EMBL/GenBank/DDBJ databases">
        <authorList>
            <person name="Grouzdev D.S."/>
            <person name="Krutkina M.S."/>
        </authorList>
    </citation>
    <scope>NUCLEOTIDE SEQUENCE [LARGE SCALE GENOMIC DNA]</scope>
    <source>
        <strain evidence="2 3">RmlP001</strain>
    </source>
</reference>
<keyword evidence="3" id="KW-1185">Reference proteome</keyword>
<comment type="caution">
    <text evidence="2">The sequence shown here is derived from an EMBL/GenBank/DDBJ whole genome shotgun (WGS) entry which is preliminary data.</text>
</comment>
<evidence type="ECO:0000313" key="2">
    <source>
        <dbReference type="EMBL" id="RYB04091.1"/>
    </source>
</evidence>
<dbReference type="OrthoDB" id="8456192at2"/>
<dbReference type="InterPro" id="IPR045584">
    <property type="entry name" value="Pilin-like"/>
</dbReference>
<name>A0A4Q2RAH9_9HYPH</name>
<evidence type="ECO:0000256" key="1">
    <source>
        <dbReference type="SAM" id="Phobius"/>
    </source>
</evidence>
<keyword evidence="1" id="KW-1133">Transmembrane helix</keyword>
<keyword evidence="1" id="KW-0812">Transmembrane</keyword>
<protein>
    <recommendedName>
        <fullName evidence="4">Prepilin-type N-terminal cleavage/methylation domain-containing protein</fullName>
    </recommendedName>
</protein>
<gene>
    <name evidence="2" type="ORF">D3272_13760</name>
</gene>
<evidence type="ECO:0000313" key="3">
    <source>
        <dbReference type="Proteomes" id="UP000289411"/>
    </source>
</evidence>
<proteinExistence type="predicted"/>